<evidence type="ECO:0000313" key="2">
    <source>
        <dbReference type="Proteomes" id="UP000316759"/>
    </source>
</evidence>
<gene>
    <name evidence="1" type="ORF">FGIG_07243</name>
</gene>
<accession>A0A504Y7N2</accession>
<protein>
    <submittedName>
        <fullName evidence="1">Uncharacterized protein</fullName>
    </submittedName>
</protein>
<keyword evidence="2" id="KW-1185">Reference proteome</keyword>
<name>A0A504Y7N2_FASGI</name>
<comment type="caution">
    <text evidence="1">The sequence shown here is derived from an EMBL/GenBank/DDBJ whole genome shotgun (WGS) entry which is preliminary data.</text>
</comment>
<evidence type="ECO:0000313" key="1">
    <source>
        <dbReference type="EMBL" id="TPP56963.1"/>
    </source>
</evidence>
<dbReference type="AlphaFoldDB" id="A0A504Y7N2"/>
<proteinExistence type="predicted"/>
<organism evidence="1 2">
    <name type="scientific">Fasciola gigantica</name>
    <name type="common">Giant liver fluke</name>
    <dbReference type="NCBI Taxonomy" id="46835"/>
    <lineage>
        <taxon>Eukaryota</taxon>
        <taxon>Metazoa</taxon>
        <taxon>Spiralia</taxon>
        <taxon>Lophotrochozoa</taxon>
        <taxon>Platyhelminthes</taxon>
        <taxon>Trematoda</taxon>
        <taxon>Digenea</taxon>
        <taxon>Plagiorchiida</taxon>
        <taxon>Echinostomata</taxon>
        <taxon>Echinostomatoidea</taxon>
        <taxon>Fasciolidae</taxon>
        <taxon>Fasciola</taxon>
    </lineage>
</organism>
<dbReference type="Proteomes" id="UP000316759">
    <property type="component" value="Unassembled WGS sequence"/>
</dbReference>
<dbReference type="STRING" id="46835.A0A504Y7N2"/>
<reference evidence="1 2" key="1">
    <citation type="submission" date="2019-04" db="EMBL/GenBank/DDBJ databases">
        <title>Annotation for the trematode Fasciola gigantica.</title>
        <authorList>
            <person name="Choi Y.-J."/>
        </authorList>
    </citation>
    <scope>NUCLEOTIDE SEQUENCE [LARGE SCALE GENOMIC DNA]</scope>
    <source>
        <strain evidence="1">Uganda_cow_1</strain>
    </source>
</reference>
<dbReference type="OrthoDB" id="10047254at2759"/>
<dbReference type="EMBL" id="SUNJ01013855">
    <property type="protein sequence ID" value="TPP56963.1"/>
    <property type="molecule type" value="Genomic_DNA"/>
</dbReference>
<sequence>MTKYDPLQEEVELLHCNLHYAHIRYPDGNEDTVSVRHLDPKCVEDKHEDITVDCGKGKTDLPSAIESNIEKCEIPDIQPIPNQCCDSHEKSVTLCTHSTTKSCSPLLSEKQRSLTTTQIILITALSKLVSFTLEPSVSSLSGE</sequence>